<dbReference type="EMBL" id="BAABCJ010000001">
    <property type="protein sequence ID" value="GAA3694930.1"/>
    <property type="molecule type" value="Genomic_DNA"/>
</dbReference>
<organism evidence="3 4">
    <name type="scientific">Zhihengliuella alba</name>
    <dbReference type="NCBI Taxonomy" id="547018"/>
    <lineage>
        <taxon>Bacteria</taxon>
        <taxon>Bacillati</taxon>
        <taxon>Actinomycetota</taxon>
        <taxon>Actinomycetes</taxon>
        <taxon>Micrococcales</taxon>
        <taxon>Micrococcaceae</taxon>
        <taxon>Zhihengliuella</taxon>
    </lineage>
</organism>
<reference evidence="4" key="1">
    <citation type="journal article" date="2019" name="Int. J. Syst. Evol. Microbiol.">
        <title>The Global Catalogue of Microorganisms (GCM) 10K type strain sequencing project: providing services to taxonomists for standard genome sequencing and annotation.</title>
        <authorList>
            <consortium name="The Broad Institute Genomics Platform"/>
            <consortium name="The Broad Institute Genome Sequencing Center for Infectious Disease"/>
            <person name="Wu L."/>
            <person name="Ma J."/>
        </authorList>
    </citation>
    <scope>NUCLEOTIDE SEQUENCE [LARGE SCALE GENOMIC DNA]</scope>
    <source>
        <strain evidence="4">JCM 16961</strain>
    </source>
</reference>
<dbReference type="Proteomes" id="UP001501536">
    <property type="component" value="Unassembled WGS sequence"/>
</dbReference>
<evidence type="ECO:0000256" key="1">
    <source>
        <dbReference type="SAM" id="MobiDB-lite"/>
    </source>
</evidence>
<keyword evidence="2" id="KW-0812">Transmembrane</keyword>
<evidence type="ECO:0000256" key="2">
    <source>
        <dbReference type="SAM" id="Phobius"/>
    </source>
</evidence>
<keyword evidence="2" id="KW-0472">Membrane</keyword>
<comment type="caution">
    <text evidence="3">The sequence shown here is derived from an EMBL/GenBank/DDBJ whole genome shotgun (WGS) entry which is preliminary data.</text>
</comment>
<feature type="transmembrane region" description="Helical" evidence="2">
    <location>
        <begin position="512"/>
        <end position="535"/>
    </location>
</feature>
<feature type="compositionally biased region" description="Basic and acidic residues" evidence="1">
    <location>
        <begin position="139"/>
        <end position="150"/>
    </location>
</feature>
<accession>A0ABP7CQV0</accession>
<feature type="compositionally biased region" description="Low complexity" evidence="1">
    <location>
        <begin position="74"/>
        <end position="99"/>
    </location>
</feature>
<protein>
    <submittedName>
        <fullName evidence="3">Uncharacterized protein</fullName>
    </submittedName>
</protein>
<proteinExistence type="predicted"/>
<evidence type="ECO:0000313" key="3">
    <source>
        <dbReference type="EMBL" id="GAA3694930.1"/>
    </source>
</evidence>
<feature type="region of interest" description="Disordered" evidence="1">
    <location>
        <begin position="409"/>
        <end position="483"/>
    </location>
</feature>
<keyword evidence="4" id="KW-1185">Reference proteome</keyword>
<feature type="region of interest" description="Disordered" evidence="1">
    <location>
        <begin position="1"/>
        <end position="343"/>
    </location>
</feature>
<feature type="compositionally biased region" description="Basic and acidic residues" evidence="1">
    <location>
        <begin position="13"/>
        <end position="29"/>
    </location>
</feature>
<evidence type="ECO:0000313" key="4">
    <source>
        <dbReference type="Proteomes" id="UP001501536"/>
    </source>
</evidence>
<feature type="compositionally biased region" description="Low complexity" evidence="1">
    <location>
        <begin position="208"/>
        <end position="245"/>
    </location>
</feature>
<keyword evidence="2" id="KW-1133">Transmembrane helix</keyword>
<sequence>MSNDGEPVLTRRALRELRRAQEEARRASDEPAPAEGTEQGAAVDSAASAPGPGDRAKAAPSGPDAPPVAPKPSKPSSRTPEASTAPGSNPSASPGSSGAETVAAGGDPSPAEPGQRSTASRGKRAAALQSTEEAPSSRAAEEETTAERVQRANRSRRAAEAPVDAIPPRSERTERSSLQRARDREALRRRRAAEEASAQPKPSEDEAAPLTRRQLRLQALAAAKAASGREGSSAAAEAPEVASAEEAAHLDTAPNPVAGAALPNKSASTPAESGRPDGAAGKTDAEMSVEEALRARRAARPPKSPAGSAGTPAGQRVRPRTTPASSPDGGVGAAKGAVPASEDTGLVDLETLATQRERAARAAIINRRIAERRRLEAENAQRLNQVSADPFTGAMNQFVDPEAEKRLVNTGISGPPTSGVELDLSAAGDPREGPRGPRRSTKPVPHGGATAEQLRETAERHGAPADPARRDEAPAGAEASDEAAVQPLAATSAQGLDPLDSVTAGIRRANQWFYVSFGALAVGVGTFVAGIIMIVNSN</sequence>
<feature type="compositionally biased region" description="Pro residues" evidence="1">
    <location>
        <begin position="63"/>
        <end position="73"/>
    </location>
</feature>
<feature type="compositionally biased region" description="Basic and acidic residues" evidence="1">
    <location>
        <begin position="453"/>
        <end position="473"/>
    </location>
</feature>
<feature type="compositionally biased region" description="Low complexity" evidence="1">
    <location>
        <begin position="474"/>
        <end position="483"/>
    </location>
</feature>
<feature type="compositionally biased region" description="Basic and acidic residues" evidence="1">
    <location>
        <begin position="169"/>
        <end position="186"/>
    </location>
</feature>
<gene>
    <name evidence="3" type="ORF">GCM10022377_04700</name>
</gene>
<name>A0ABP7CQV0_9MICC</name>